<gene>
    <name evidence="1" type="ORF">DCL27_09635</name>
</gene>
<reference evidence="1" key="1">
    <citation type="submission" date="2021-09" db="EMBL/GenBank/DDBJ databases">
        <title>Comparative genomics of Edwardsiella genus reveals species-based diversity.</title>
        <authorList>
            <person name="Tekedar H.C."/>
            <person name="Kumru S."/>
            <person name="Waldbieser G.C."/>
            <person name="Reichley S.R."/>
            <person name="Lawrence M.L."/>
            <person name="Griffin M.J."/>
        </authorList>
    </citation>
    <scope>NUCLEOTIDE SEQUENCE</scope>
    <source>
        <strain evidence="1">ATCC 15947</strain>
    </source>
</reference>
<keyword evidence="2" id="KW-1185">Reference proteome</keyword>
<sequence length="1005" mass="106584">MHKAKVLAYWLWPWATGCLLPLVSLGVAHAEVAEWARARAQTLPAEEAPPMALASARSSASLFSAGGESGLALAANPAESGASRASASAAGGESGLALAANPAKSGASRASASAADGESGLALAANPAESGASRASASAADGESGLALAANSAESGASRASTSAAGGESGLALAANPAESGASRASASAADGDSGTALAANPAGRRGHLAFNTAFLQYYAGNADLSQFDQESGLMPGEWLADIYLNDEQVGRESVILRRGEEGGEVNICLSPALLRKLNLTDEAIDADALAEADCTPVSLAIPAATAEFDAGRQRLTLHIAQKYVQHSARGYVPPALWQDGSTAAFLGYAFNSYYAHNNGMSYNSQYLGINSGFNIAGWYLRHNGSLNRQSGSGSEYQSLNTWLQHDIGALGGRLLVGEGYTSGRLFDTLGYTGVSLVSDEQMLPASRRDYAPEIRGIARGNARVTVRQNGNLIYETSVPAGEFVIDDLYPMGYGGDLEVTVREADGRESTSLVPYAAVAELLRPGAFRYELVAGRYRTAQKHSDQPLYLLTWQQGISNLLTLYGGTQLSEGYRAFLGGGALSTPIGAWAFDVTHSDAHTGSQELTGQSYRVTYNKFLRQTGSYIALAAYRFSTQNYLDFDQAMDYRDWYGGVGIDPVYLWREKSRFSLSLSQDLPTGWGQLSASALARHWWHRTGADLQYQLGWSSGWRRVNWSLSASRSRMMNGLQDSNLYLSFSVALGDQHPLSLSSGFSRDGEGHYGEQLSLAGSLGERQQMSWNVGVDHNDYSGTTGSLNGQYTAPWTSLSANASIGSETRTVSAGLNGALVAHPRGVTFTPYSSDGYIVASAPGAAGAEVTSYPGLQLDYWGNAAIPLSSVYQRNLVTLDPTRVENVEMDSTMQSVVPRAGAVVLADFATRHGYALLLLPSSAEQGLPFGSTITDEAGNNMGIVGQGGLLYARVTETQGQLLATWSEEGKARTCVLPYRIEDLESSTPQRQHYRCERSQ</sequence>
<name>A0AC61TE25_EDWTA</name>
<dbReference type="EMBL" id="CP084506">
    <property type="protein sequence ID" value="UCP98965.1"/>
    <property type="molecule type" value="Genomic_DNA"/>
</dbReference>
<dbReference type="Proteomes" id="UP000245918">
    <property type="component" value="Chromosome"/>
</dbReference>
<protein>
    <submittedName>
        <fullName evidence="1">Fimbrial biogenesis outer membrane usher protein</fullName>
    </submittedName>
</protein>
<organism evidence="1 2">
    <name type="scientific">Edwardsiella tarda ATCC 15947 = NBRC 105688</name>
    <dbReference type="NCBI Taxonomy" id="667121"/>
    <lineage>
        <taxon>Bacteria</taxon>
        <taxon>Pseudomonadati</taxon>
        <taxon>Pseudomonadota</taxon>
        <taxon>Gammaproteobacteria</taxon>
        <taxon>Enterobacterales</taxon>
        <taxon>Hafniaceae</taxon>
        <taxon>Edwardsiella</taxon>
    </lineage>
</organism>
<evidence type="ECO:0000313" key="2">
    <source>
        <dbReference type="Proteomes" id="UP000245918"/>
    </source>
</evidence>
<accession>A0AC61TE25</accession>
<evidence type="ECO:0000313" key="1">
    <source>
        <dbReference type="EMBL" id="UCP98965.1"/>
    </source>
</evidence>
<proteinExistence type="predicted"/>